<evidence type="ECO:0000313" key="5">
    <source>
        <dbReference type="EMBL" id="CAA7601069.1"/>
    </source>
</evidence>
<keyword evidence="2" id="KW-0479">Metal-binding</keyword>
<evidence type="ECO:0000259" key="4">
    <source>
        <dbReference type="Pfam" id="PF10370"/>
    </source>
</evidence>
<reference evidence="5" key="2">
    <citation type="submission" date="2020-01" db="EMBL/GenBank/DDBJ databases">
        <authorList>
            <person name="Hornung B."/>
        </authorList>
    </citation>
    <scope>NUCLEOTIDE SEQUENCE</scope>
    <source>
        <strain evidence="5">PacBioINE</strain>
    </source>
</reference>
<dbReference type="GO" id="GO:0016853">
    <property type="term" value="F:isomerase activity"/>
    <property type="evidence" value="ECO:0007669"/>
    <property type="project" value="UniProtKB-ARBA"/>
</dbReference>
<dbReference type="Gene3D" id="3.90.850.10">
    <property type="entry name" value="Fumarylacetoacetase-like, C-terminal domain"/>
    <property type="match status" value="1"/>
</dbReference>
<dbReference type="GO" id="GO:0018773">
    <property type="term" value="F:acetylpyruvate hydrolase activity"/>
    <property type="evidence" value="ECO:0007669"/>
    <property type="project" value="TreeGrafter"/>
</dbReference>
<evidence type="ECO:0000313" key="6">
    <source>
        <dbReference type="EMBL" id="CEJ06943.1"/>
    </source>
</evidence>
<dbReference type="GO" id="GO:0046872">
    <property type="term" value="F:metal ion binding"/>
    <property type="evidence" value="ECO:0007669"/>
    <property type="project" value="UniProtKB-KW"/>
</dbReference>
<reference evidence="6" key="1">
    <citation type="submission" date="2014-11" db="EMBL/GenBank/DDBJ databases">
        <authorList>
            <person name="Hornung B.V."/>
        </authorList>
    </citation>
    <scope>NUCLEOTIDE SEQUENCE</scope>
    <source>
        <strain evidence="6">INE</strain>
    </source>
</reference>
<dbReference type="EMBL" id="CDGJ01000036">
    <property type="protein sequence ID" value="CEJ06943.1"/>
    <property type="molecule type" value="Genomic_DNA"/>
</dbReference>
<gene>
    <name evidence="6" type="ORF">DEACI_1397</name>
    <name evidence="5" type="ORF">DEACI_1722</name>
</gene>
<feature type="domain" description="Fumarylacetoacetase-like C-terminal" evidence="3">
    <location>
        <begin position="56"/>
        <end position="250"/>
    </location>
</feature>
<dbReference type="InterPro" id="IPR036663">
    <property type="entry name" value="Fumarylacetoacetase_C_sf"/>
</dbReference>
<protein>
    <submittedName>
        <fullName evidence="5">Fumarylacetoacetate (FAA) hydrolase family</fullName>
    </submittedName>
    <submittedName>
        <fullName evidence="6">Fumarylacetoacetate hydrolase domain-containing protein 2 homolog</fullName>
    </submittedName>
</protein>
<proteinExistence type="inferred from homology"/>
<evidence type="ECO:0000256" key="1">
    <source>
        <dbReference type="ARBA" id="ARBA00010211"/>
    </source>
</evidence>
<dbReference type="Proteomes" id="UP001071230">
    <property type="component" value="Unassembled WGS sequence"/>
</dbReference>
<dbReference type="RefSeq" id="WP_240986781.1">
    <property type="nucleotide sequence ID" value="NZ_CDGJ01000036.1"/>
</dbReference>
<dbReference type="KEGG" id="aacx:DEACI_1722"/>
<dbReference type="EMBL" id="LR746496">
    <property type="protein sequence ID" value="CAA7601069.1"/>
    <property type="molecule type" value="Genomic_DNA"/>
</dbReference>
<organism evidence="5">
    <name type="scientific">Acididesulfobacillus acetoxydans</name>
    <dbReference type="NCBI Taxonomy" id="1561005"/>
    <lineage>
        <taxon>Bacteria</taxon>
        <taxon>Bacillati</taxon>
        <taxon>Bacillota</taxon>
        <taxon>Clostridia</taxon>
        <taxon>Eubacteriales</taxon>
        <taxon>Peptococcaceae</taxon>
        <taxon>Acididesulfobacillus</taxon>
    </lineage>
</organism>
<comment type="similarity">
    <text evidence="1">Belongs to the FAH family.</text>
</comment>
<keyword evidence="7" id="KW-1185">Reference proteome</keyword>
<feature type="domain" description="Rv2993c-like N-terminal" evidence="4">
    <location>
        <begin position="1"/>
        <end position="51"/>
    </location>
</feature>
<dbReference type="PANTHER" id="PTHR11820:SF7">
    <property type="entry name" value="ACYLPYRUVASE FAHD1, MITOCHONDRIAL"/>
    <property type="match status" value="1"/>
</dbReference>
<accession>A0A8S0W7S2</accession>
<dbReference type="Proteomes" id="UP000836597">
    <property type="component" value="Chromosome"/>
</dbReference>
<evidence type="ECO:0000256" key="2">
    <source>
        <dbReference type="ARBA" id="ARBA00022723"/>
    </source>
</evidence>
<keyword evidence="5" id="KW-0378">Hydrolase</keyword>
<sequence>MKYVRFREQDQVKYGVLRGDQIEVLDGSFLAPGSRPNGEVTALGKVSLLAPVLPGKVVCVGVNYAQHAREMNHALPEDPVLFLKPPSALLDPEAEIERPAMSRRVDYEGELVAVMGRKVREAAEEEALAAVFGYTCGNDVTARDLQQKDGQWTRAKSFDTFCPIGPWVVTDFDPKAAAIRTLLNGEVKQSSNTRHFLNPLPKLLSFISRVMTLNPGDIVMTGTPEGVGPMRSGDRVIVQIEGIGELRNRVK</sequence>
<dbReference type="Pfam" id="PF01557">
    <property type="entry name" value="FAA_hydrolase"/>
    <property type="match status" value="1"/>
</dbReference>
<name>A0A8S0W7S2_9FIRM</name>
<dbReference type="AlphaFoldDB" id="A0A8S0W7S2"/>
<evidence type="ECO:0000313" key="7">
    <source>
        <dbReference type="Proteomes" id="UP001071230"/>
    </source>
</evidence>
<dbReference type="SUPFAM" id="SSF56529">
    <property type="entry name" value="FAH"/>
    <property type="match status" value="1"/>
</dbReference>
<dbReference type="GO" id="GO:0019752">
    <property type="term" value="P:carboxylic acid metabolic process"/>
    <property type="evidence" value="ECO:0007669"/>
    <property type="project" value="UniProtKB-ARBA"/>
</dbReference>
<dbReference type="InterPro" id="IPR011234">
    <property type="entry name" value="Fumarylacetoacetase-like_C"/>
</dbReference>
<dbReference type="InterPro" id="IPR018833">
    <property type="entry name" value="Rv2993c-like_N"/>
</dbReference>
<dbReference type="PANTHER" id="PTHR11820">
    <property type="entry name" value="ACYLPYRUVASE"/>
    <property type="match status" value="1"/>
</dbReference>
<evidence type="ECO:0000259" key="3">
    <source>
        <dbReference type="Pfam" id="PF01557"/>
    </source>
</evidence>
<dbReference type="Pfam" id="PF10370">
    <property type="entry name" value="Rv2993c-like_N"/>
    <property type="match status" value="1"/>
</dbReference>
<dbReference type="FunFam" id="3.90.850.10:FF:000002">
    <property type="entry name" value="2-hydroxyhepta-2,4-diene-1,7-dioate isomerase"/>
    <property type="match status" value="1"/>
</dbReference>